<evidence type="ECO:0000313" key="4">
    <source>
        <dbReference type="Proteomes" id="UP000859505"/>
    </source>
</evidence>
<proteinExistence type="predicted"/>
<organism evidence="1 4">
    <name type="scientific">Aeromonas hydrophila</name>
    <dbReference type="NCBI Taxonomy" id="644"/>
    <lineage>
        <taxon>Bacteria</taxon>
        <taxon>Pseudomonadati</taxon>
        <taxon>Pseudomonadota</taxon>
        <taxon>Gammaproteobacteria</taxon>
        <taxon>Aeromonadales</taxon>
        <taxon>Aeromonadaceae</taxon>
        <taxon>Aeromonas</taxon>
    </lineage>
</organism>
<gene>
    <name evidence="2" type="ORF">C6C11_05445</name>
    <name evidence="1" type="ORF">JAJ28_003243</name>
</gene>
<dbReference type="Proteomes" id="UP000859505">
    <property type="component" value="Unassembled WGS sequence"/>
</dbReference>
<dbReference type="AlphaFoldDB" id="A0AAD3UEK8"/>
<evidence type="ECO:0000313" key="3">
    <source>
        <dbReference type="Proteomes" id="UP000253075"/>
    </source>
</evidence>
<reference evidence="1" key="1">
    <citation type="journal article" date="2018" name="Genome Biol.">
        <title>SKESA: strategic k-mer extension for scrupulous assemblies.</title>
        <authorList>
            <person name="Souvorov A."/>
            <person name="Agarwala R."/>
            <person name="Lipman D.J."/>
        </authorList>
    </citation>
    <scope>NUCLEOTIDE SEQUENCE</scope>
    <source>
        <strain evidence="1">OLC2673_Aeromonas</strain>
    </source>
</reference>
<evidence type="ECO:0000313" key="2">
    <source>
        <dbReference type="EMBL" id="RCF51813.1"/>
    </source>
</evidence>
<dbReference type="OMA" id="HTRFITK"/>
<protein>
    <submittedName>
        <fullName evidence="1">Uncharacterized protein</fullName>
    </submittedName>
</protein>
<dbReference type="EMBL" id="DACTUL010000029">
    <property type="protein sequence ID" value="HAT6345475.1"/>
    <property type="molecule type" value="Genomic_DNA"/>
</dbReference>
<dbReference type="EMBL" id="PUTQ01000005">
    <property type="protein sequence ID" value="RCF51813.1"/>
    <property type="molecule type" value="Genomic_DNA"/>
</dbReference>
<reference evidence="2 3" key="2">
    <citation type="journal article" date="2018" name="PLoS ONE">
        <title>Phenotypic characterization and whole genome analysis of extended-spectrum beta-lactamase-producing bacteria isolated from dogs in Germany.</title>
        <authorList>
            <person name="Boehmer T."/>
            <person name="Vogler A.J."/>
            <person name="Thomas A."/>
            <person name="Sauer S."/>
            <person name="Hergenroether M."/>
            <person name="Straubinger R.K."/>
            <person name="Birdsell D."/>
            <person name="Keim P."/>
            <person name="Sahl J.W."/>
            <person name="Williamson C.H."/>
            <person name="Riehm J.M."/>
        </authorList>
    </citation>
    <scope>NUCLEOTIDE SEQUENCE [LARGE SCALE GENOMIC DNA]</scope>
    <source>
        <strain evidence="2 3">AFG_SD03_1510_Ahy_093</strain>
    </source>
</reference>
<reference evidence="1" key="5">
    <citation type="submission" date="2020-01" db="EMBL/GenBank/DDBJ databases">
        <authorList>
            <consortium name="NCBI Pathogen Detection Project"/>
        </authorList>
    </citation>
    <scope>NUCLEOTIDE SEQUENCE</scope>
    <source>
        <strain evidence="1">OLC2673_Aeromonas</strain>
    </source>
</reference>
<dbReference type="Proteomes" id="UP000253075">
    <property type="component" value="Unassembled WGS sequence"/>
</dbReference>
<comment type="caution">
    <text evidence="1">The sequence shown here is derived from an EMBL/GenBank/DDBJ whole genome shotgun (WGS) entry which is preliminary data.</text>
</comment>
<evidence type="ECO:0000313" key="1">
    <source>
        <dbReference type="EMBL" id="HAT6345475.1"/>
    </source>
</evidence>
<reference evidence="2" key="4">
    <citation type="submission" date="2018-02" db="EMBL/GenBank/DDBJ databases">
        <authorList>
            <person name="Williamson C."/>
        </authorList>
    </citation>
    <scope>NUCLEOTIDE SEQUENCE</scope>
    <source>
        <strain evidence="2">AFG_SD03_1510_Ahy_093</strain>
    </source>
</reference>
<accession>A0AAD3UEK8</accession>
<reference evidence="3" key="3">
    <citation type="submission" date="2018-02" db="EMBL/GenBank/DDBJ databases">
        <title>Phenotypic characterization and whole genome analysis of multidrug-resistant, extended-spectrum beta-lactamase-producing bacteria isolated from dogs in Germany.</title>
        <authorList>
            <person name="Williamson C."/>
        </authorList>
    </citation>
    <scope>NUCLEOTIDE SEQUENCE [LARGE SCALE GENOMIC DNA]</scope>
    <source>
        <strain evidence="3">AFG_SD03_1510_Ahy_093</strain>
    </source>
</reference>
<name>A0AAD3UEK8_AERHY</name>
<sequence>MRHQPPRLNSESDQDHTRFITKELTMKIKSLLLFASLLLPMTPALVSAEGAPAMPLVVCQVDKAPQMLVPAYVCQWYGGSQHY</sequence>